<evidence type="ECO:0000256" key="1">
    <source>
        <dbReference type="ARBA" id="ARBA00001954"/>
    </source>
</evidence>
<dbReference type="AlphaFoldDB" id="A0AAD5J3W2"/>
<feature type="transmembrane region" description="Helical" evidence="6">
    <location>
        <begin position="44"/>
        <end position="66"/>
    </location>
</feature>
<name>A0AAD5J3W2_ACENE</name>
<dbReference type="Proteomes" id="UP001064489">
    <property type="component" value="Chromosome 3"/>
</dbReference>
<sequence>MVFGFSWVLKALVERAGLQAIDEIVPTLLHTLEDNKTFDTVLMRLKVVALTFTLALLFLLYYLLWVEITRFVKFQKDGYAKIWVMPRYGDADSILWFEVQPHWTFYRLNYFEDDNEVVVRGCSHGKPSYQA</sequence>
<keyword evidence="4" id="KW-0223">Dioxygenase</keyword>
<keyword evidence="6" id="KW-1133">Transmembrane helix</keyword>
<keyword evidence="6" id="KW-0472">Membrane</keyword>
<keyword evidence="6" id="KW-0812">Transmembrane</keyword>
<keyword evidence="5" id="KW-0408">Iron</keyword>
<dbReference type="EMBL" id="JAJSOW010000100">
    <property type="protein sequence ID" value="KAI9185639.1"/>
    <property type="molecule type" value="Genomic_DNA"/>
</dbReference>
<comment type="similarity">
    <text evidence="2">Belongs to the carotenoid oxygenase family.</text>
</comment>
<comment type="caution">
    <text evidence="7">The sequence shown here is derived from an EMBL/GenBank/DDBJ whole genome shotgun (WGS) entry which is preliminary data.</text>
</comment>
<dbReference type="GO" id="GO:0046872">
    <property type="term" value="F:metal ion binding"/>
    <property type="evidence" value="ECO:0007669"/>
    <property type="project" value="UniProtKB-KW"/>
</dbReference>
<proteinExistence type="inferred from homology"/>
<evidence type="ECO:0000313" key="8">
    <source>
        <dbReference type="Proteomes" id="UP001064489"/>
    </source>
</evidence>
<reference evidence="7" key="2">
    <citation type="submission" date="2023-02" db="EMBL/GenBank/DDBJ databases">
        <authorList>
            <person name="Swenson N.G."/>
            <person name="Wegrzyn J.L."/>
            <person name="Mcevoy S.L."/>
        </authorList>
    </citation>
    <scope>NUCLEOTIDE SEQUENCE</scope>
    <source>
        <strain evidence="7">91603</strain>
        <tissue evidence="7">Leaf</tissue>
    </source>
</reference>
<evidence type="ECO:0000256" key="3">
    <source>
        <dbReference type="ARBA" id="ARBA00022723"/>
    </source>
</evidence>
<dbReference type="GO" id="GO:0016702">
    <property type="term" value="F:oxidoreductase activity, acting on single donors with incorporation of molecular oxygen, incorporation of two atoms of oxygen"/>
    <property type="evidence" value="ECO:0007669"/>
    <property type="project" value="InterPro"/>
</dbReference>
<organism evidence="7 8">
    <name type="scientific">Acer negundo</name>
    <name type="common">Box elder</name>
    <dbReference type="NCBI Taxonomy" id="4023"/>
    <lineage>
        <taxon>Eukaryota</taxon>
        <taxon>Viridiplantae</taxon>
        <taxon>Streptophyta</taxon>
        <taxon>Embryophyta</taxon>
        <taxon>Tracheophyta</taxon>
        <taxon>Spermatophyta</taxon>
        <taxon>Magnoliopsida</taxon>
        <taxon>eudicotyledons</taxon>
        <taxon>Gunneridae</taxon>
        <taxon>Pentapetalae</taxon>
        <taxon>rosids</taxon>
        <taxon>malvids</taxon>
        <taxon>Sapindales</taxon>
        <taxon>Sapindaceae</taxon>
        <taxon>Hippocastanoideae</taxon>
        <taxon>Acereae</taxon>
        <taxon>Acer</taxon>
    </lineage>
</organism>
<evidence type="ECO:0000256" key="5">
    <source>
        <dbReference type="ARBA" id="ARBA00023004"/>
    </source>
</evidence>
<reference evidence="7" key="1">
    <citation type="journal article" date="2022" name="Plant J.">
        <title>Strategies of tolerance reflected in two North American maple genomes.</title>
        <authorList>
            <person name="McEvoy S.L."/>
            <person name="Sezen U.U."/>
            <person name="Trouern-Trend A."/>
            <person name="McMahon S.M."/>
            <person name="Schaberg P.G."/>
            <person name="Yang J."/>
            <person name="Wegrzyn J.L."/>
            <person name="Swenson N.G."/>
        </authorList>
    </citation>
    <scope>NUCLEOTIDE SEQUENCE</scope>
    <source>
        <strain evidence="7">91603</strain>
    </source>
</reference>
<dbReference type="InterPro" id="IPR004294">
    <property type="entry name" value="Carotenoid_Oase"/>
</dbReference>
<keyword evidence="8" id="KW-1185">Reference proteome</keyword>
<comment type="cofactor">
    <cofactor evidence="1">
        <name>Fe(2+)</name>
        <dbReference type="ChEBI" id="CHEBI:29033"/>
    </cofactor>
</comment>
<accession>A0AAD5J3W2</accession>
<dbReference type="Pfam" id="PF03055">
    <property type="entry name" value="RPE65"/>
    <property type="match status" value="1"/>
</dbReference>
<evidence type="ECO:0000256" key="6">
    <source>
        <dbReference type="SAM" id="Phobius"/>
    </source>
</evidence>
<keyword evidence="3" id="KW-0479">Metal-binding</keyword>
<gene>
    <name evidence="7" type="ORF">LWI28_009061</name>
</gene>
<evidence type="ECO:0000256" key="2">
    <source>
        <dbReference type="ARBA" id="ARBA00006787"/>
    </source>
</evidence>
<keyword evidence="4" id="KW-0560">Oxidoreductase</keyword>
<evidence type="ECO:0000256" key="4">
    <source>
        <dbReference type="ARBA" id="ARBA00022964"/>
    </source>
</evidence>
<protein>
    <submittedName>
        <fullName evidence="7">Uncharacterized protein</fullName>
    </submittedName>
</protein>
<evidence type="ECO:0000313" key="7">
    <source>
        <dbReference type="EMBL" id="KAI9185639.1"/>
    </source>
</evidence>